<dbReference type="AlphaFoldDB" id="A0A8S4NKG0"/>
<dbReference type="PANTHER" id="PTHR12246">
    <property type="entry name" value="PALMITOYLTRANSFERASE ZDHHC16"/>
    <property type="match status" value="1"/>
</dbReference>
<protein>
    <recommendedName>
        <fullName evidence="7">Palmitoyltransferase</fullName>
        <ecNumber evidence="7">2.3.1.225</ecNumber>
    </recommendedName>
</protein>
<dbReference type="GO" id="GO:0016020">
    <property type="term" value="C:membrane"/>
    <property type="evidence" value="ECO:0007669"/>
    <property type="project" value="UniProtKB-SubCell"/>
</dbReference>
<keyword evidence="11" id="KW-1185">Reference proteome</keyword>
<keyword evidence="2 7" id="KW-0808">Transferase</keyword>
<feature type="transmembrane region" description="Helical" evidence="7">
    <location>
        <begin position="298"/>
        <end position="318"/>
    </location>
</feature>
<dbReference type="EC" id="2.3.1.225" evidence="7"/>
<feature type="transmembrane region" description="Helical" evidence="7">
    <location>
        <begin position="241"/>
        <end position="261"/>
    </location>
</feature>
<evidence type="ECO:0000259" key="9">
    <source>
        <dbReference type="Pfam" id="PF01529"/>
    </source>
</evidence>
<evidence type="ECO:0000313" key="11">
    <source>
        <dbReference type="Proteomes" id="UP000749559"/>
    </source>
</evidence>
<organism evidence="10 11">
    <name type="scientific">Owenia fusiformis</name>
    <name type="common">Polychaete worm</name>
    <dbReference type="NCBI Taxonomy" id="6347"/>
    <lineage>
        <taxon>Eukaryota</taxon>
        <taxon>Metazoa</taxon>
        <taxon>Spiralia</taxon>
        <taxon>Lophotrochozoa</taxon>
        <taxon>Annelida</taxon>
        <taxon>Polychaeta</taxon>
        <taxon>Sedentaria</taxon>
        <taxon>Canalipalpata</taxon>
        <taxon>Sabellida</taxon>
        <taxon>Oweniida</taxon>
        <taxon>Oweniidae</taxon>
        <taxon>Owenia</taxon>
    </lineage>
</organism>
<comment type="caution">
    <text evidence="10">The sequence shown here is derived from an EMBL/GenBank/DDBJ whole genome shotgun (WGS) entry which is preliminary data.</text>
</comment>
<keyword evidence="5 7" id="KW-0472">Membrane</keyword>
<evidence type="ECO:0000256" key="3">
    <source>
        <dbReference type="ARBA" id="ARBA00022692"/>
    </source>
</evidence>
<comment type="catalytic activity">
    <reaction evidence="7">
        <text>L-cysteinyl-[protein] + hexadecanoyl-CoA = S-hexadecanoyl-L-cysteinyl-[protein] + CoA</text>
        <dbReference type="Rhea" id="RHEA:36683"/>
        <dbReference type="Rhea" id="RHEA-COMP:10131"/>
        <dbReference type="Rhea" id="RHEA-COMP:11032"/>
        <dbReference type="ChEBI" id="CHEBI:29950"/>
        <dbReference type="ChEBI" id="CHEBI:57287"/>
        <dbReference type="ChEBI" id="CHEBI:57379"/>
        <dbReference type="ChEBI" id="CHEBI:74151"/>
        <dbReference type="EC" id="2.3.1.225"/>
    </reaction>
</comment>
<dbReference type="OrthoDB" id="302728at2759"/>
<sequence>MAEEKSKAEKKCKEQTLTEKYNKFLSKIDNFQVTPEDVNRFAPMWFIIVMFFTFYLGQLYIVPTVHATYQLSFNMECFLYGVLYLAFIELLVNWYYIRNVESKHRNTTQTVKTDDNHAHNGDENDAKKDKNEGTMDGGDMAQTDKLKSSAKRDNGQDTGSLVYKRFRGDGQIYAVKMPSNGAKSEQPVMYSYWSWKPCLTCKRNVPPRAHHCPLCKACILKRDHHCYFTGQCIGLNNQRHFIVFTFWIIFASTVYLTYTLLYTYIMIFNLGQLSWMDIFLPATFVRWCMGYTAFYQVILYFVVYSLAFFMMLSFRYIIFQLRFIRKGITSFEYECKIKIKNANSFYEELISVFGDHGYMNFIFPCHDIFPLRQDALDWPNIKQ</sequence>
<keyword evidence="4 7" id="KW-1133">Transmembrane helix</keyword>
<evidence type="ECO:0000256" key="6">
    <source>
        <dbReference type="ARBA" id="ARBA00023315"/>
    </source>
</evidence>
<gene>
    <name evidence="10" type="ORF">OFUS_LOCUS8231</name>
</gene>
<keyword evidence="6 7" id="KW-0012">Acyltransferase</keyword>
<comment type="domain">
    <text evidence="7">The DHHC domain is required for palmitoyltransferase activity.</text>
</comment>
<feature type="compositionally biased region" description="Basic and acidic residues" evidence="8">
    <location>
        <begin position="142"/>
        <end position="155"/>
    </location>
</feature>
<dbReference type="EMBL" id="CAIIXF020000004">
    <property type="protein sequence ID" value="CAH1781678.1"/>
    <property type="molecule type" value="Genomic_DNA"/>
</dbReference>
<dbReference type="Pfam" id="PF01529">
    <property type="entry name" value="DHHC"/>
    <property type="match status" value="1"/>
</dbReference>
<evidence type="ECO:0000256" key="1">
    <source>
        <dbReference type="ARBA" id="ARBA00004141"/>
    </source>
</evidence>
<feature type="transmembrane region" description="Helical" evidence="7">
    <location>
        <begin position="77"/>
        <end position="97"/>
    </location>
</feature>
<dbReference type="InterPro" id="IPR001594">
    <property type="entry name" value="Palmitoyltrfase_DHHC"/>
</dbReference>
<name>A0A8S4NKG0_OWEFU</name>
<dbReference type="Proteomes" id="UP000749559">
    <property type="component" value="Unassembled WGS sequence"/>
</dbReference>
<keyword evidence="3 7" id="KW-0812">Transmembrane</keyword>
<comment type="subcellular location">
    <subcellularLocation>
        <location evidence="1">Membrane</location>
        <topology evidence="1">Multi-pass membrane protein</topology>
    </subcellularLocation>
</comment>
<proteinExistence type="inferred from homology"/>
<dbReference type="PROSITE" id="PS50216">
    <property type="entry name" value="DHHC"/>
    <property type="match status" value="1"/>
</dbReference>
<evidence type="ECO:0000256" key="4">
    <source>
        <dbReference type="ARBA" id="ARBA00022989"/>
    </source>
</evidence>
<comment type="similarity">
    <text evidence="7">Belongs to the DHHC palmitoyltransferase family.</text>
</comment>
<evidence type="ECO:0000256" key="8">
    <source>
        <dbReference type="SAM" id="MobiDB-lite"/>
    </source>
</evidence>
<reference evidence="10" key="1">
    <citation type="submission" date="2022-03" db="EMBL/GenBank/DDBJ databases">
        <authorList>
            <person name="Martin C."/>
        </authorList>
    </citation>
    <scope>NUCLEOTIDE SEQUENCE</scope>
</reference>
<feature type="transmembrane region" description="Helical" evidence="7">
    <location>
        <begin position="44"/>
        <end position="65"/>
    </location>
</feature>
<feature type="domain" description="Palmitoyltransferase DHHC" evidence="9">
    <location>
        <begin position="196"/>
        <end position="333"/>
    </location>
</feature>
<feature type="compositionally biased region" description="Basic and acidic residues" evidence="8">
    <location>
        <begin position="112"/>
        <end position="133"/>
    </location>
</feature>
<evidence type="ECO:0000256" key="2">
    <source>
        <dbReference type="ARBA" id="ARBA00022679"/>
    </source>
</evidence>
<evidence type="ECO:0000256" key="5">
    <source>
        <dbReference type="ARBA" id="ARBA00023136"/>
    </source>
</evidence>
<evidence type="ECO:0000313" key="10">
    <source>
        <dbReference type="EMBL" id="CAH1781678.1"/>
    </source>
</evidence>
<accession>A0A8S4NKG0</accession>
<dbReference type="InterPro" id="IPR039859">
    <property type="entry name" value="PFA4/ZDH16/20/ERF2-like"/>
</dbReference>
<feature type="region of interest" description="Disordered" evidence="8">
    <location>
        <begin position="106"/>
        <end position="158"/>
    </location>
</feature>
<evidence type="ECO:0000256" key="7">
    <source>
        <dbReference type="RuleBase" id="RU079119"/>
    </source>
</evidence>
<dbReference type="GO" id="GO:0019706">
    <property type="term" value="F:protein-cysteine S-palmitoyltransferase activity"/>
    <property type="evidence" value="ECO:0007669"/>
    <property type="project" value="UniProtKB-EC"/>
</dbReference>